<dbReference type="GO" id="GO:0003677">
    <property type="term" value="F:DNA binding"/>
    <property type="evidence" value="ECO:0007669"/>
    <property type="project" value="UniProtKB-KW"/>
</dbReference>
<dbReference type="Pfam" id="PF01939">
    <property type="entry name" value="NucS_C"/>
    <property type="match status" value="1"/>
</dbReference>
<name>A0A382T6Z2_9ZZZZ</name>
<proteinExistence type="predicted"/>
<feature type="domain" description="Type IV methyl-directed restriction enzyme EcoKMcrB subunit DNA-binding" evidence="3">
    <location>
        <begin position="2"/>
        <end position="55"/>
    </location>
</feature>
<dbReference type="InterPro" id="IPR002793">
    <property type="entry name" value="Endonuclease_NucS"/>
</dbReference>
<dbReference type="InterPro" id="IPR048301">
    <property type="entry name" value="NucS_C"/>
</dbReference>
<reference evidence="4" key="1">
    <citation type="submission" date="2018-05" db="EMBL/GenBank/DDBJ databases">
        <authorList>
            <person name="Lanie J.A."/>
            <person name="Ng W.-L."/>
            <person name="Kazmierczak K.M."/>
            <person name="Andrzejewski T.M."/>
            <person name="Davidsen T.M."/>
            <person name="Wayne K.J."/>
            <person name="Tettelin H."/>
            <person name="Glass J.I."/>
            <person name="Rusch D."/>
            <person name="Podicherti R."/>
            <person name="Tsui H.-C.T."/>
            <person name="Winkler M.E."/>
        </authorList>
    </citation>
    <scope>NUCLEOTIDE SEQUENCE</scope>
</reference>
<dbReference type="Gene3D" id="3.30.920.90">
    <property type="match status" value="1"/>
</dbReference>
<evidence type="ECO:0000259" key="2">
    <source>
        <dbReference type="Pfam" id="PF01939"/>
    </source>
</evidence>
<dbReference type="CDD" id="cd22341">
    <property type="entry name" value="NucS-like"/>
    <property type="match status" value="1"/>
</dbReference>
<feature type="domain" description="Endonuclease NucS C-terminal" evidence="2">
    <location>
        <begin position="168"/>
        <end position="248"/>
    </location>
</feature>
<dbReference type="InterPro" id="IPR021961">
    <property type="entry name" value="McrB_DNA-bd"/>
</dbReference>
<dbReference type="GO" id="GO:0004519">
    <property type="term" value="F:endonuclease activity"/>
    <property type="evidence" value="ECO:0007669"/>
    <property type="project" value="InterPro"/>
</dbReference>
<evidence type="ECO:0008006" key="5">
    <source>
        <dbReference type="Google" id="ProtNLM"/>
    </source>
</evidence>
<dbReference type="InterPro" id="IPR011856">
    <property type="entry name" value="tRNA_endonuc-like_dom_sf"/>
</dbReference>
<dbReference type="Gene3D" id="3.40.1350.10">
    <property type="match status" value="1"/>
</dbReference>
<keyword evidence="1" id="KW-0238">DNA-binding</keyword>
<dbReference type="Pfam" id="PF12102">
    <property type="entry name" value="MrcB_N"/>
    <property type="match status" value="1"/>
</dbReference>
<evidence type="ECO:0000256" key="1">
    <source>
        <dbReference type="ARBA" id="ARBA00023125"/>
    </source>
</evidence>
<evidence type="ECO:0000259" key="3">
    <source>
        <dbReference type="Pfam" id="PF12102"/>
    </source>
</evidence>
<dbReference type="EMBL" id="UINC01134397">
    <property type="protein sequence ID" value="SVD17919.1"/>
    <property type="molecule type" value="Genomic_DNA"/>
</dbReference>
<protein>
    <recommendedName>
        <fullName evidence="5">DUF91 domain-containing protein</fullName>
    </recommendedName>
</protein>
<evidence type="ECO:0000313" key="4">
    <source>
        <dbReference type="EMBL" id="SVD17919.1"/>
    </source>
</evidence>
<gene>
    <name evidence="4" type="ORF">METZ01_LOCUS370773</name>
</gene>
<dbReference type="PANTHER" id="PTHR38814:SF1">
    <property type="entry name" value="ENDONUCLEASE NUCS"/>
    <property type="match status" value="1"/>
</dbReference>
<accession>A0A382T6Z2</accession>
<organism evidence="4">
    <name type="scientific">marine metagenome</name>
    <dbReference type="NCBI Taxonomy" id="408172"/>
    <lineage>
        <taxon>unclassified sequences</taxon>
        <taxon>metagenomes</taxon>
        <taxon>ecological metagenomes</taxon>
    </lineage>
</organism>
<feature type="non-terminal residue" evidence="4">
    <location>
        <position position="1"/>
    </location>
</feature>
<dbReference type="PANTHER" id="PTHR38814">
    <property type="entry name" value="ENDONUCLEASE NUCS"/>
    <property type="match status" value="1"/>
</dbReference>
<dbReference type="AlphaFoldDB" id="A0A382T6Z2"/>
<sequence>KMKVSFGMGVSARIPWIAFTAPEMQVSKGFYPVYLYYKEEETLILAYGISETEDYESNWPVEIMDSEQTIKSYFGKNVPRYGDSYVYKTYSVNVENNDVIFSNPVDKSVVLSSNIESDLNEILIRYKKIVSMEVKKEDSPLGHGLFYMEKQLEDFIIHNWDNTALGKKYDLIIEEGELVSQQYRTDIGSIDILAKDKKNGSYVVIELKKNQTSDDTVGQVARYMGWIKENKNDNNVKGIIIAGAFDKKLEYALKMVSNVEVFLYELDFKLTGFSK</sequence>